<name>A0ACC0Y2D7_9ROSI</name>
<organism evidence="1 2">
    <name type="scientific">Pistacia integerrima</name>
    <dbReference type="NCBI Taxonomy" id="434235"/>
    <lineage>
        <taxon>Eukaryota</taxon>
        <taxon>Viridiplantae</taxon>
        <taxon>Streptophyta</taxon>
        <taxon>Embryophyta</taxon>
        <taxon>Tracheophyta</taxon>
        <taxon>Spermatophyta</taxon>
        <taxon>Magnoliopsida</taxon>
        <taxon>eudicotyledons</taxon>
        <taxon>Gunneridae</taxon>
        <taxon>Pentapetalae</taxon>
        <taxon>rosids</taxon>
        <taxon>malvids</taxon>
        <taxon>Sapindales</taxon>
        <taxon>Anacardiaceae</taxon>
        <taxon>Pistacia</taxon>
    </lineage>
</organism>
<gene>
    <name evidence="1" type="ORF">Pint_36152</name>
</gene>
<sequence length="180" mass="20144">MTSSLGPKPPLVQINSLTLSNFTVSNTKLAAQWVANISVYNPNVAMELSLERIESMIFYKENDALAITSVDGFDLEVKEGKNLKMKFATSGYEGDQPIVEYPVLRDIEDAKKNGMVRFSIRLSIWTTYKAKYCFAWRRRFLVNPYCLGLNVRVLAGNGSLINNIGGENSFCDVVVRLSDS</sequence>
<dbReference type="Proteomes" id="UP001163603">
    <property type="component" value="Chromosome 9"/>
</dbReference>
<evidence type="ECO:0000313" key="1">
    <source>
        <dbReference type="EMBL" id="KAJ0027678.1"/>
    </source>
</evidence>
<protein>
    <submittedName>
        <fullName evidence="1">Uncharacterized protein</fullName>
    </submittedName>
</protein>
<accession>A0ACC0Y2D7</accession>
<dbReference type="EMBL" id="CM047744">
    <property type="protein sequence ID" value="KAJ0027678.1"/>
    <property type="molecule type" value="Genomic_DNA"/>
</dbReference>
<reference evidence="2" key="1">
    <citation type="journal article" date="2023" name="G3 (Bethesda)">
        <title>Genome assembly and association tests identify interacting loci associated with vigor, precocity, and sex in interspecific pistachio rootstocks.</title>
        <authorList>
            <person name="Palmer W."/>
            <person name="Jacygrad E."/>
            <person name="Sagayaradj S."/>
            <person name="Cavanaugh K."/>
            <person name="Han R."/>
            <person name="Bertier L."/>
            <person name="Beede B."/>
            <person name="Kafkas S."/>
            <person name="Golino D."/>
            <person name="Preece J."/>
            <person name="Michelmore R."/>
        </authorList>
    </citation>
    <scope>NUCLEOTIDE SEQUENCE [LARGE SCALE GENOMIC DNA]</scope>
</reference>
<comment type="caution">
    <text evidence="1">The sequence shown here is derived from an EMBL/GenBank/DDBJ whole genome shotgun (WGS) entry which is preliminary data.</text>
</comment>
<proteinExistence type="predicted"/>
<keyword evidence="2" id="KW-1185">Reference proteome</keyword>
<evidence type="ECO:0000313" key="2">
    <source>
        <dbReference type="Proteomes" id="UP001163603"/>
    </source>
</evidence>